<feature type="transmembrane region" description="Helical" evidence="4">
    <location>
        <begin position="277"/>
        <end position="300"/>
    </location>
</feature>
<dbReference type="RefSeq" id="XP_031561815.1">
    <property type="nucleotide sequence ID" value="XM_031705955.1"/>
</dbReference>
<dbReference type="GeneID" id="116297680"/>
<feature type="compositionally biased region" description="Acidic residues" evidence="3">
    <location>
        <begin position="553"/>
        <end position="564"/>
    </location>
</feature>
<dbReference type="AlphaFoldDB" id="A0A6P8IAS7"/>
<evidence type="ECO:0000313" key="6">
    <source>
        <dbReference type="Proteomes" id="UP000515163"/>
    </source>
</evidence>
<name>A0A6P8IAS7_ACTTE</name>
<keyword evidence="4" id="KW-0472">Membrane</keyword>
<gene>
    <name evidence="7" type="primary">LOC116297680</name>
</gene>
<dbReference type="PROSITE" id="PS00022">
    <property type="entry name" value="EGF_1"/>
    <property type="match status" value="2"/>
</dbReference>
<dbReference type="Proteomes" id="UP000515163">
    <property type="component" value="Unplaced"/>
</dbReference>
<dbReference type="InterPro" id="IPR000742">
    <property type="entry name" value="EGF"/>
</dbReference>
<dbReference type="InterPro" id="IPR009030">
    <property type="entry name" value="Growth_fac_rcpt_cys_sf"/>
</dbReference>
<dbReference type="KEGG" id="aten:116297680"/>
<keyword evidence="2" id="KW-1015">Disulfide bond</keyword>
<accession>A0A6P8IAS7</accession>
<dbReference type="InParanoid" id="A0A6P8IAS7"/>
<dbReference type="Gene3D" id="2.170.300.10">
    <property type="entry name" value="Tie2 ligand-binding domain superfamily"/>
    <property type="match status" value="1"/>
</dbReference>
<feature type="region of interest" description="Disordered" evidence="3">
    <location>
        <begin position="543"/>
        <end position="564"/>
    </location>
</feature>
<evidence type="ECO:0000256" key="1">
    <source>
        <dbReference type="ARBA" id="ARBA00006373"/>
    </source>
</evidence>
<dbReference type="PRINTS" id="PR00011">
    <property type="entry name" value="EGFLAMININ"/>
</dbReference>
<keyword evidence="4" id="KW-0812">Transmembrane</keyword>
<dbReference type="OrthoDB" id="10268124at2759"/>
<dbReference type="PROSITE" id="PS50026">
    <property type="entry name" value="EGF_3"/>
    <property type="match status" value="1"/>
</dbReference>
<dbReference type="InterPro" id="IPR052108">
    <property type="entry name" value="MEGF/SIB"/>
</dbReference>
<dbReference type="SUPFAM" id="SSF57184">
    <property type="entry name" value="Growth factor receptor domain"/>
    <property type="match status" value="1"/>
</dbReference>
<comment type="similarity">
    <text evidence="1">Belongs to the EGF domain peptide family.</text>
</comment>
<comment type="caution">
    <text evidence="2">Lacks conserved residue(s) required for the propagation of feature annotation.</text>
</comment>
<keyword evidence="2" id="KW-0245">EGF-like domain</keyword>
<dbReference type="InterPro" id="IPR002049">
    <property type="entry name" value="LE_dom"/>
</dbReference>
<organism evidence="6 7">
    <name type="scientific">Actinia tenebrosa</name>
    <name type="common">Australian red waratah sea anemone</name>
    <dbReference type="NCBI Taxonomy" id="6105"/>
    <lineage>
        <taxon>Eukaryota</taxon>
        <taxon>Metazoa</taxon>
        <taxon>Cnidaria</taxon>
        <taxon>Anthozoa</taxon>
        <taxon>Hexacorallia</taxon>
        <taxon>Actiniaria</taxon>
        <taxon>Actiniidae</taxon>
        <taxon>Actinia</taxon>
    </lineage>
</organism>
<dbReference type="CDD" id="cd00055">
    <property type="entry name" value="EGF_Lam"/>
    <property type="match status" value="1"/>
</dbReference>
<evidence type="ECO:0000259" key="5">
    <source>
        <dbReference type="PROSITE" id="PS50026"/>
    </source>
</evidence>
<evidence type="ECO:0000256" key="4">
    <source>
        <dbReference type="SAM" id="Phobius"/>
    </source>
</evidence>
<dbReference type="Pfam" id="PF00053">
    <property type="entry name" value="EGF_laminin"/>
    <property type="match status" value="1"/>
</dbReference>
<evidence type="ECO:0000256" key="3">
    <source>
        <dbReference type="SAM" id="MobiDB-lite"/>
    </source>
</evidence>
<dbReference type="PANTHER" id="PTHR24035:SF109">
    <property type="entry name" value="PROTEIN DRAPER"/>
    <property type="match status" value="1"/>
</dbReference>
<feature type="disulfide bond" evidence="2">
    <location>
        <begin position="202"/>
        <end position="211"/>
    </location>
</feature>
<reference evidence="7" key="1">
    <citation type="submission" date="2025-08" db="UniProtKB">
        <authorList>
            <consortium name="RefSeq"/>
        </authorList>
    </citation>
    <scope>IDENTIFICATION</scope>
    <source>
        <tissue evidence="7">Tentacle</tissue>
    </source>
</reference>
<keyword evidence="4" id="KW-1133">Transmembrane helix</keyword>
<proteinExistence type="inferred from homology"/>
<feature type="domain" description="EGF-like" evidence="5">
    <location>
        <begin position="177"/>
        <end position="212"/>
    </location>
</feature>
<dbReference type="PANTHER" id="PTHR24035">
    <property type="entry name" value="MULTIPLE EPIDERMAL GROWTH FACTOR-LIKE DOMAINS PROTEIN"/>
    <property type="match status" value="1"/>
</dbReference>
<protein>
    <submittedName>
        <fullName evidence="7">Uncharacterized protein LOC116297680</fullName>
    </submittedName>
</protein>
<sequence>METSVIETVLHINGDNTVDMTASVKTMQRALLTLVSVRVPQGGRDSTATRHVTMVTTVANVKTTVLVRMEVHVTLLMVTAHAQLDFKERVVNSPVKKEHMVSVVRATAHVKTKACVQTSMDLVFVPLSIPARFASALLKMALLGNWGICDPFSGGCVCKSGSIGRVCRRSQCPNGTYVPGCNGNCKCNNSATCYHGNGSCDCLPGWTGDNCTNTCPSGYYGNSCQSKCQICKNGTSCEPITGECSCVGEWQGKVCVTRFNSTKSQQIKSHPFVNTPLILGIFGGFLLLFLISVALGCYVYRRQKPVYKVHSTKVIFTSSNQPQAVIGRDNPLRIHEEKKDLDENAFSVPLRNFSENFCALSRESWQNGVNHATNFDNVDDVNQVHEVENSQANDDVQNSDDVFDDSEVIDDSDVIDVSDVVDEDDVIDGDDVPYVMDGIDGMDGVAGVDCVVMGTHSVNKRCPTTALDQHIYEPVFLKGQQTQSTRGSPVTVTYDNTCFDILEDESECLYDTVNGALEDTKTSSCESESLRSWKDMYENVAGDFGELTGQDDKLDDDTSDNTEA</sequence>
<evidence type="ECO:0000313" key="7">
    <source>
        <dbReference type="RefSeq" id="XP_031561815.1"/>
    </source>
</evidence>
<evidence type="ECO:0000256" key="2">
    <source>
        <dbReference type="PROSITE-ProRule" id="PRU00076"/>
    </source>
</evidence>
<keyword evidence="6" id="KW-1185">Reference proteome</keyword>